<comment type="caution">
    <text evidence="1">The sequence shown here is derived from an EMBL/GenBank/DDBJ whole genome shotgun (WGS) entry which is preliminary data.</text>
</comment>
<reference evidence="1" key="1">
    <citation type="submission" date="2022-03" db="EMBL/GenBank/DDBJ databases">
        <authorList>
            <person name="Brunel B."/>
        </authorList>
    </citation>
    <scope>NUCLEOTIDE SEQUENCE</scope>
    <source>
        <strain evidence="1">STM4922sample</strain>
    </source>
</reference>
<organism evidence="1 2">
    <name type="scientific">Mesorhizobium ventifaucium</name>
    <dbReference type="NCBI Taxonomy" id="666020"/>
    <lineage>
        <taxon>Bacteria</taxon>
        <taxon>Pseudomonadati</taxon>
        <taxon>Pseudomonadota</taxon>
        <taxon>Alphaproteobacteria</taxon>
        <taxon>Hyphomicrobiales</taxon>
        <taxon>Phyllobacteriaceae</taxon>
        <taxon>Mesorhizobium</taxon>
    </lineage>
</organism>
<accession>A0ABM9DPH5</accession>
<protein>
    <submittedName>
        <fullName evidence="1">Uncharacterized protein</fullName>
    </submittedName>
</protein>
<keyword evidence="2" id="KW-1185">Reference proteome</keyword>
<dbReference type="EMBL" id="CAKXZS010000011">
    <property type="protein sequence ID" value="CAH2397912.1"/>
    <property type="molecule type" value="Genomic_DNA"/>
</dbReference>
<name>A0ABM9DPH5_9HYPH</name>
<dbReference type="Proteomes" id="UP001152604">
    <property type="component" value="Unassembled WGS sequence"/>
</dbReference>
<sequence>MNVRIVLSEIDCYSGRCEAVQSERARLQVAPVSIFKAIQLHFEIEKCPPSR</sequence>
<gene>
    <name evidence="1" type="ORF">MES4922_190480</name>
</gene>
<proteinExistence type="predicted"/>
<evidence type="ECO:0000313" key="2">
    <source>
        <dbReference type="Proteomes" id="UP001152604"/>
    </source>
</evidence>
<evidence type="ECO:0000313" key="1">
    <source>
        <dbReference type="EMBL" id="CAH2397912.1"/>
    </source>
</evidence>